<dbReference type="Gene3D" id="2.60.40.790">
    <property type="match status" value="1"/>
</dbReference>
<dbReference type="RefSeq" id="XP_002732671.1">
    <property type="nucleotide sequence ID" value="XM_002732625.2"/>
</dbReference>
<dbReference type="Pfam" id="PF04969">
    <property type="entry name" value="CS"/>
    <property type="match status" value="1"/>
</dbReference>
<organism evidence="4 5">
    <name type="scientific">Saccoglossus kowalevskii</name>
    <name type="common">Acorn worm</name>
    <dbReference type="NCBI Taxonomy" id="10224"/>
    <lineage>
        <taxon>Eukaryota</taxon>
        <taxon>Metazoa</taxon>
        <taxon>Hemichordata</taxon>
        <taxon>Enteropneusta</taxon>
        <taxon>Harrimaniidae</taxon>
        <taxon>Saccoglossus</taxon>
    </lineage>
</organism>
<evidence type="ECO:0000313" key="4">
    <source>
        <dbReference type="Proteomes" id="UP000694865"/>
    </source>
</evidence>
<proteinExistence type="inferred from homology"/>
<name>A0ABM0GLN2_SACKO</name>
<dbReference type="SUPFAM" id="SSF49764">
    <property type="entry name" value="HSP20-like chaperones"/>
    <property type="match status" value="1"/>
</dbReference>
<evidence type="ECO:0000256" key="1">
    <source>
        <dbReference type="ARBA" id="ARBA00025733"/>
    </source>
</evidence>
<feature type="compositionally biased region" description="Acidic residues" evidence="2">
    <location>
        <begin position="141"/>
        <end position="150"/>
    </location>
</feature>
<dbReference type="CDD" id="cd06465">
    <property type="entry name" value="p23_hB-ind1_like"/>
    <property type="match status" value="1"/>
</dbReference>
<dbReference type="PROSITE" id="PS51203">
    <property type="entry name" value="CS"/>
    <property type="match status" value="1"/>
</dbReference>
<keyword evidence="4" id="KW-1185">Reference proteome</keyword>
<dbReference type="InterPro" id="IPR008978">
    <property type="entry name" value="HSP20-like_chaperone"/>
</dbReference>
<dbReference type="Proteomes" id="UP000694865">
    <property type="component" value="Unplaced"/>
</dbReference>
<feature type="region of interest" description="Disordered" evidence="2">
    <location>
        <begin position="115"/>
        <end position="169"/>
    </location>
</feature>
<comment type="similarity">
    <text evidence="1">Belongs to the p23/wos2 family.</text>
</comment>
<dbReference type="PANTHER" id="PTHR22932:SF1">
    <property type="entry name" value="CO-CHAPERONE PROTEIN DAF-41"/>
    <property type="match status" value="1"/>
</dbReference>
<feature type="compositionally biased region" description="Acidic residues" evidence="2">
    <location>
        <begin position="158"/>
        <end position="169"/>
    </location>
</feature>
<evidence type="ECO:0000256" key="2">
    <source>
        <dbReference type="SAM" id="MobiDB-lite"/>
    </source>
</evidence>
<dbReference type="InterPro" id="IPR007052">
    <property type="entry name" value="CS_dom"/>
</dbReference>
<accession>A0ABM0GLN2</accession>
<evidence type="ECO:0000313" key="5">
    <source>
        <dbReference type="RefSeq" id="XP_002732671.1"/>
    </source>
</evidence>
<dbReference type="InterPro" id="IPR045250">
    <property type="entry name" value="p23-like"/>
</dbReference>
<sequence length="169" mass="19578">MASDGVTMHPPILWAQRADVVFLTVDVSDLQKPEIKLDDKRLFLKGKCGHDDKMYLADLEFFGDINPKDSRYAVRDRNIEFIIKKKESAPYWDRLLKLKNKYHWLKTDFHRWKDEDDSDVETDDKSLEDMMAQMGGGFDGDMPDMDDIGDENGKETGPDSDDEELPDLE</sequence>
<evidence type="ECO:0000259" key="3">
    <source>
        <dbReference type="PROSITE" id="PS51203"/>
    </source>
</evidence>
<feature type="domain" description="CS" evidence="3">
    <location>
        <begin position="7"/>
        <end position="96"/>
    </location>
</feature>
<reference evidence="5" key="1">
    <citation type="submission" date="2025-08" db="UniProtKB">
        <authorList>
            <consortium name="RefSeq"/>
        </authorList>
    </citation>
    <scope>IDENTIFICATION</scope>
    <source>
        <tissue evidence="5">Testes</tissue>
    </source>
</reference>
<dbReference type="GeneID" id="100373203"/>
<protein>
    <submittedName>
        <fullName evidence="5">Uncharacterized protein ZC395.10-like</fullName>
    </submittedName>
</protein>
<gene>
    <name evidence="5" type="primary">LOC100373203</name>
</gene>
<dbReference type="PANTHER" id="PTHR22932">
    <property type="entry name" value="TELOMERASE-BINDING PROTEIN P23 HSP90 CO-CHAPERONE"/>
    <property type="match status" value="1"/>
</dbReference>